<dbReference type="AlphaFoldDB" id="A0A7Y9U6Q7"/>
<dbReference type="Proteomes" id="UP000518288">
    <property type="component" value="Unassembled WGS sequence"/>
</dbReference>
<dbReference type="InterPro" id="IPR006597">
    <property type="entry name" value="Sel1-like"/>
</dbReference>
<keyword evidence="1" id="KW-0732">Signal</keyword>
<reference evidence="2 3" key="1">
    <citation type="submission" date="2020-07" db="EMBL/GenBank/DDBJ databases">
        <title>Genomic Encyclopedia of Archaeal and Bacterial Type Strains, Phase II (KMG-II): from individual species to whole genera.</title>
        <authorList>
            <person name="Goeker M."/>
        </authorList>
    </citation>
    <scope>NUCLEOTIDE SEQUENCE [LARGE SCALE GENOMIC DNA]</scope>
    <source>
        <strain evidence="2 3">DSM 21226</strain>
    </source>
</reference>
<feature type="signal peptide" evidence="1">
    <location>
        <begin position="1"/>
        <end position="31"/>
    </location>
</feature>
<accession>A0A7Y9U6Q7</accession>
<dbReference type="SUPFAM" id="SSF81901">
    <property type="entry name" value="HCP-like"/>
    <property type="match status" value="1"/>
</dbReference>
<evidence type="ECO:0000313" key="2">
    <source>
        <dbReference type="EMBL" id="NYG32997.1"/>
    </source>
</evidence>
<organism evidence="2 3">
    <name type="scientific">Sphaerotilus montanus</name>
    <dbReference type="NCBI Taxonomy" id="522889"/>
    <lineage>
        <taxon>Bacteria</taxon>
        <taxon>Pseudomonadati</taxon>
        <taxon>Pseudomonadota</taxon>
        <taxon>Betaproteobacteria</taxon>
        <taxon>Burkholderiales</taxon>
        <taxon>Sphaerotilaceae</taxon>
        <taxon>Sphaerotilus</taxon>
    </lineage>
</organism>
<dbReference type="PANTHER" id="PTHR43628">
    <property type="entry name" value="ACTIVATOR OF C KINASE PROTEIN 1-RELATED"/>
    <property type="match status" value="1"/>
</dbReference>
<comment type="caution">
    <text evidence="2">The sequence shown here is derived from an EMBL/GenBank/DDBJ whole genome shotgun (WGS) entry which is preliminary data.</text>
</comment>
<dbReference type="EMBL" id="JACCFH010000001">
    <property type="protein sequence ID" value="NYG32997.1"/>
    <property type="molecule type" value="Genomic_DNA"/>
</dbReference>
<dbReference type="Gene3D" id="1.25.40.10">
    <property type="entry name" value="Tetratricopeptide repeat domain"/>
    <property type="match status" value="1"/>
</dbReference>
<dbReference type="RefSeq" id="WP_179633815.1">
    <property type="nucleotide sequence ID" value="NZ_JACCFH010000001.1"/>
</dbReference>
<dbReference type="InterPro" id="IPR052945">
    <property type="entry name" value="Mitotic_Regulator"/>
</dbReference>
<dbReference type="PANTHER" id="PTHR43628:SF1">
    <property type="entry name" value="CHITIN SYNTHASE REGULATORY FACTOR 2-RELATED"/>
    <property type="match status" value="1"/>
</dbReference>
<evidence type="ECO:0000256" key="1">
    <source>
        <dbReference type="SAM" id="SignalP"/>
    </source>
</evidence>
<feature type="chain" id="PRO_5030965607" evidence="1">
    <location>
        <begin position="32"/>
        <end position="230"/>
    </location>
</feature>
<dbReference type="InterPro" id="IPR011990">
    <property type="entry name" value="TPR-like_helical_dom_sf"/>
</dbReference>
<evidence type="ECO:0000313" key="3">
    <source>
        <dbReference type="Proteomes" id="UP000518288"/>
    </source>
</evidence>
<sequence length="230" mass="24985">MFLHPRRYPRTVSRLGGLLGLLLALAGPAQAVTPAQHQQLERALADHAQGHFRPAREAFEQLARAGVPAAHHNLAVMHLQRELPGARTAVALRHLQAAADAGFVTSQVALAEFHESGRYAPIDLPRAMAWYQRAAESGSVDAQVAIGTGYYLGRGVPRDEARALQWYRQAAQAGDVGAQYLLASMYETGLGTEADLRLARYWYDVAARQGDEAASGKRDEVSRRLAAPSL</sequence>
<dbReference type="SMART" id="SM00671">
    <property type="entry name" value="SEL1"/>
    <property type="match status" value="4"/>
</dbReference>
<gene>
    <name evidence="2" type="ORF">BDD16_001983</name>
</gene>
<proteinExistence type="predicted"/>
<dbReference type="Pfam" id="PF08238">
    <property type="entry name" value="Sel1"/>
    <property type="match status" value="4"/>
</dbReference>
<protein>
    <submittedName>
        <fullName evidence="2">TPR repeat protein</fullName>
    </submittedName>
</protein>
<keyword evidence="3" id="KW-1185">Reference proteome</keyword>
<name>A0A7Y9U6Q7_9BURK</name>